<keyword evidence="2" id="KW-0326">Glycosidase</keyword>
<keyword evidence="1" id="KW-0378">Hydrolase</keyword>
<comment type="caution">
    <text evidence="4">The sequence shown here is derived from an EMBL/GenBank/DDBJ whole genome shotgun (WGS) entry which is preliminary data.</text>
</comment>
<dbReference type="InterPro" id="IPR036452">
    <property type="entry name" value="Ribo_hydro-like"/>
</dbReference>
<dbReference type="PANTHER" id="PTHR12304">
    <property type="entry name" value="INOSINE-URIDINE PREFERRING NUCLEOSIDE HYDROLASE"/>
    <property type="match status" value="1"/>
</dbReference>
<reference evidence="5" key="1">
    <citation type="journal article" date="2019" name="Int. J. Syst. Evol. Microbiol.">
        <title>The Global Catalogue of Microorganisms (GCM) 10K type strain sequencing project: providing services to taxonomists for standard genome sequencing and annotation.</title>
        <authorList>
            <consortium name="The Broad Institute Genomics Platform"/>
            <consortium name="The Broad Institute Genome Sequencing Center for Infectious Disease"/>
            <person name="Wu L."/>
            <person name="Ma J."/>
        </authorList>
    </citation>
    <scope>NUCLEOTIDE SEQUENCE [LARGE SCALE GENOMIC DNA]</scope>
    <source>
        <strain evidence="5">JCM 17342</strain>
    </source>
</reference>
<keyword evidence="5" id="KW-1185">Reference proteome</keyword>
<accession>A0ABP7U3Q9</accession>
<dbReference type="Proteomes" id="UP001501747">
    <property type="component" value="Unassembled WGS sequence"/>
</dbReference>
<dbReference type="PANTHER" id="PTHR12304:SF59">
    <property type="entry name" value="INOSINE-URIDINE PREFERRING NUCLEOSIDE HYDROLASE FAMILY PROTEIN"/>
    <property type="match status" value="1"/>
</dbReference>
<evidence type="ECO:0000313" key="4">
    <source>
        <dbReference type="EMBL" id="GAA4035225.1"/>
    </source>
</evidence>
<evidence type="ECO:0000256" key="1">
    <source>
        <dbReference type="ARBA" id="ARBA00022801"/>
    </source>
</evidence>
<sequence length="301" mass="32696">MKVDEPYPTSLMSAPMIIDTDAGGDPDDAFALIVAAAEPTLALVVTSDELGGERARFVRHLLDLLGRPEVPVVAGADLGNTRLNCIEDLVPPEVPHQPTDVLAAVTAVCSSTDGLVRWVGIGTASNLAPLLARRYKLADRLLVSQVGGALQYRDPERADHNFRTDIKAASVLVAKARVPRLQLSELTFTPAVEVGKGSPLHLLLSDPSGPPWARLVAAHLDQWYERFHHATMQHDALALADALGLPFTDYSRHRIAIDKRGRTTLAHKGTDVLLSDGARLEPYMRWLTEKVEAAYKQESTA</sequence>
<organism evidence="4 5">
    <name type="scientific">Allokutzneria multivorans</name>
    <dbReference type="NCBI Taxonomy" id="1142134"/>
    <lineage>
        <taxon>Bacteria</taxon>
        <taxon>Bacillati</taxon>
        <taxon>Actinomycetota</taxon>
        <taxon>Actinomycetes</taxon>
        <taxon>Pseudonocardiales</taxon>
        <taxon>Pseudonocardiaceae</taxon>
        <taxon>Allokutzneria</taxon>
    </lineage>
</organism>
<dbReference type="InterPro" id="IPR023186">
    <property type="entry name" value="IUNH"/>
</dbReference>
<evidence type="ECO:0000259" key="3">
    <source>
        <dbReference type="Pfam" id="PF01156"/>
    </source>
</evidence>
<evidence type="ECO:0000313" key="5">
    <source>
        <dbReference type="Proteomes" id="UP001501747"/>
    </source>
</evidence>
<dbReference type="RefSeq" id="WP_344885266.1">
    <property type="nucleotide sequence ID" value="NZ_BAABAL010000026.1"/>
</dbReference>
<feature type="domain" description="Inosine/uridine-preferring nucleoside hydrolase" evidence="3">
    <location>
        <begin position="16"/>
        <end position="268"/>
    </location>
</feature>
<dbReference type="Pfam" id="PF01156">
    <property type="entry name" value="IU_nuc_hydro"/>
    <property type="match status" value="1"/>
</dbReference>
<dbReference type="InterPro" id="IPR001910">
    <property type="entry name" value="Inosine/uridine_hydrolase_dom"/>
</dbReference>
<gene>
    <name evidence="4" type="ORF">GCM10022247_70920</name>
</gene>
<dbReference type="SUPFAM" id="SSF53590">
    <property type="entry name" value="Nucleoside hydrolase"/>
    <property type="match status" value="1"/>
</dbReference>
<evidence type="ECO:0000256" key="2">
    <source>
        <dbReference type="ARBA" id="ARBA00023295"/>
    </source>
</evidence>
<protein>
    <recommendedName>
        <fullName evidence="3">Inosine/uridine-preferring nucleoside hydrolase domain-containing protein</fullName>
    </recommendedName>
</protein>
<dbReference type="EMBL" id="BAABAL010000026">
    <property type="protein sequence ID" value="GAA4035225.1"/>
    <property type="molecule type" value="Genomic_DNA"/>
</dbReference>
<proteinExistence type="predicted"/>
<dbReference type="Gene3D" id="3.90.245.10">
    <property type="entry name" value="Ribonucleoside hydrolase-like"/>
    <property type="match status" value="1"/>
</dbReference>
<name>A0ABP7U3Q9_9PSEU</name>